<dbReference type="InterPro" id="IPR044822">
    <property type="entry name" value="Myb_DNA-bind_4"/>
</dbReference>
<accession>A0AAV6VMA0</accession>
<protein>
    <recommendedName>
        <fullName evidence="2">Myb/SANT-like DNA-binding domain-containing protein</fullName>
    </recommendedName>
</protein>
<evidence type="ECO:0000256" key="1">
    <source>
        <dbReference type="SAM" id="MobiDB-lite"/>
    </source>
</evidence>
<dbReference type="AlphaFoldDB" id="A0AAV6VMA0"/>
<name>A0AAV6VMA0_9ARAC</name>
<proteinExistence type="predicted"/>
<feature type="region of interest" description="Disordered" evidence="1">
    <location>
        <begin position="114"/>
        <end position="133"/>
    </location>
</feature>
<dbReference type="PANTHER" id="PTHR22666">
    <property type="entry name" value="MYB_SANT-LIKE DNA-BINDING DOMAIN-CONTAINING PROTEIN 1"/>
    <property type="match status" value="1"/>
</dbReference>
<evidence type="ECO:0000259" key="2">
    <source>
        <dbReference type="Pfam" id="PF13837"/>
    </source>
</evidence>
<comment type="caution">
    <text evidence="3">The sequence shown here is derived from an EMBL/GenBank/DDBJ whole genome shotgun (WGS) entry which is preliminary data.</text>
</comment>
<dbReference type="EMBL" id="JAFNEN010000066">
    <property type="protein sequence ID" value="KAG8196676.1"/>
    <property type="molecule type" value="Genomic_DNA"/>
</dbReference>
<evidence type="ECO:0000313" key="4">
    <source>
        <dbReference type="Proteomes" id="UP000827092"/>
    </source>
</evidence>
<dbReference type="PANTHER" id="PTHR22666:SF3">
    <property type="entry name" value="MYB_SANT-LIKE DNA-BINDING DOMAIN-CONTAINING PROTEIN 1"/>
    <property type="match status" value="1"/>
</dbReference>
<dbReference type="InterPro" id="IPR026095">
    <property type="entry name" value="Myb/SANT-like_DNA-bd_dom_prot"/>
</dbReference>
<dbReference type="Pfam" id="PF13837">
    <property type="entry name" value="Myb_DNA-bind_4"/>
    <property type="match status" value="1"/>
</dbReference>
<dbReference type="GO" id="GO:0016604">
    <property type="term" value="C:nuclear body"/>
    <property type="evidence" value="ECO:0007669"/>
    <property type="project" value="TreeGrafter"/>
</dbReference>
<gene>
    <name evidence="3" type="ORF">JTE90_006585</name>
</gene>
<reference evidence="3 4" key="1">
    <citation type="journal article" date="2022" name="Nat. Ecol. Evol.">
        <title>A masculinizing supergene underlies an exaggerated male reproductive morph in a spider.</title>
        <authorList>
            <person name="Hendrickx F."/>
            <person name="De Corte Z."/>
            <person name="Sonet G."/>
            <person name="Van Belleghem S.M."/>
            <person name="Kostlbacher S."/>
            <person name="Vangestel C."/>
        </authorList>
    </citation>
    <scope>NUCLEOTIDE SEQUENCE [LARGE SCALE GENOMIC DNA]</scope>
    <source>
        <strain evidence="3">W744_W776</strain>
    </source>
</reference>
<keyword evidence="4" id="KW-1185">Reference proteome</keyword>
<dbReference type="GO" id="GO:0045893">
    <property type="term" value="P:positive regulation of DNA-templated transcription"/>
    <property type="evidence" value="ECO:0007669"/>
    <property type="project" value="TreeGrafter"/>
</dbReference>
<dbReference type="Gene3D" id="1.10.10.60">
    <property type="entry name" value="Homeodomain-like"/>
    <property type="match status" value="1"/>
</dbReference>
<sequence>MERVVEGRHMWSHTETLALIDAWEERYDVLRSQRRTAHVHEDIRLALASLNIDKSIRQIVVKIDNLTQKYRKTKYSGRLNPTWIYYKRLDKFMSYPTRYSRRFDAEEDACNDDSDFAENGKNDQDPCTSAATNGWDDNCDVDSTLPMPGQDLHTYRLELLGIISHQLEVQKQSLAVQEKVIALMTSVLHASGSIQQAPNPKIESG</sequence>
<organism evidence="3 4">
    <name type="scientific">Oedothorax gibbosus</name>
    <dbReference type="NCBI Taxonomy" id="931172"/>
    <lineage>
        <taxon>Eukaryota</taxon>
        <taxon>Metazoa</taxon>
        <taxon>Ecdysozoa</taxon>
        <taxon>Arthropoda</taxon>
        <taxon>Chelicerata</taxon>
        <taxon>Arachnida</taxon>
        <taxon>Araneae</taxon>
        <taxon>Araneomorphae</taxon>
        <taxon>Entelegynae</taxon>
        <taxon>Araneoidea</taxon>
        <taxon>Linyphiidae</taxon>
        <taxon>Erigoninae</taxon>
        <taxon>Oedothorax</taxon>
    </lineage>
</organism>
<dbReference type="Proteomes" id="UP000827092">
    <property type="component" value="Unassembled WGS sequence"/>
</dbReference>
<feature type="domain" description="Myb/SANT-like DNA-binding" evidence="2">
    <location>
        <begin position="8"/>
        <end position="91"/>
    </location>
</feature>
<evidence type="ECO:0000313" key="3">
    <source>
        <dbReference type="EMBL" id="KAG8196676.1"/>
    </source>
</evidence>